<dbReference type="NCBIfam" id="TIGR03087">
    <property type="entry name" value="stp1"/>
    <property type="match status" value="1"/>
</dbReference>
<dbReference type="PANTHER" id="PTHR12526:SF600">
    <property type="entry name" value="GLYCOSYL TRANSFERASE GROUP 1"/>
    <property type="match status" value="1"/>
</dbReference>
<accession>A0ABX2ECW7</accession>
<proteinExistence type="predicted"/>
<reference evidence="2 3" key="1">
    <citation type="submission" date="2020-05" db="EMBL/GenBank/DDBJ databases">
        <title>Aquincola sp. isolate from soil.</title>
        <authorList>
            <person name="Han J."/>
            <person name="Kim D.-U."/>
        </authorList>
    </citation>
    <scope>NUCLEOTIDE SEQUENCE [LARGE SCALE GENOMIC DNA]</scope>
    <source>
        <strain evidence="2 3">S2</strain>
    </source>
</reference>
<dbReference type="RefSeq" id="WP_173121642.1">
    <property type="nucleotide sequence ID" value="NZ_JABRWJ010000002.1"/>
</dbReference>
<dbReference type="Pfam" id="PF13439">
    <property type="entry name" value="Glyco_transf_4"/>
    <property type="match status" value="1"/>
</dbReference>
<organism evidence="2 3">
    <name type="scientific">Pseudaquabacterium terrae</name>
    <dbReference type="NCBI Taxonomy" id="2732868"/>
    <lineage>
        <taxon>Bacteria</taxon>
        <taxon>Pseudomonadati</taxon>
        <taxon>Pseudomonadota</taxon>
        <taxon>Betaproteobacteria</taxon>
        <taxon>Burkholderiales</taxon>
        <taxon>Sphaerotilaceae</taxon>
        <taxon>Pseudaquabacterium</taxon>
    </lineage>
</organism>
<comment type="caution">
    <text evidence="2">The sequence shown here is derived from an EMBL/GenBank/DDBJ whole genome shotgun (WGS) entry which is preliminary data.</text>
</comment>
<evidence type="ECO:0000313" key="3">
    <source>
        <dbReference type="Proteomes" id="UP000737171"/>
    </source>
</evidence>
<dbReference type="InterPro" id="IPR028098">
    <property type="entry name" value="Glyco_trans_4-like_N"/>
</dbReference>
<dbReference type="Pfam" id="PF13692">
    <property type="entry name" value="Glyco_trans_1_4"/>
    <property type="match status" value="1"/>
</dbReference>
<dbReference type="CDD" id="cd03801">
    <property type="entry name" value="GT4_PimA-like"/>
    <property type="match status" value="1"/>
</dbReference>
<evidence type="ECO:0000259" key="1">
    <source>
        <dbReference type="Pfam" id="PF13439"/>
    </source>
</evidence>
<name>A0ABX2ECW7_9BURK</name>
<feature type="domain" description="Glycosyltransferase subfamily 4-like N-terminal" evidence="1">
    <location>
        <begin position="23"/>
        <end position="207"/>
    </location>
</feature>
<dbReference type="PANTHER" id="PTHR12526">
    <property type="entry name" value="GLYCOSYLTRANSFERASE"/>
    <property type="match status" value="1"/>
</dbReference>
<dbReference type="InterPro" id="IPR017521">
    <property type="entry name" value="Sugar_tfrase_PEP-CTERM_Stp1"/>
</dbReference>
<evidence type="ECO:0000313" key="2">
    <source>
        <dbReference type="EMBL" id="NRF66513.1"/>
    </source>
</evidence>
<dbReference type="SUPFAM" id="SSF53756">
    <property type="entry name" value="UDP-Glycosyltransferase/glycogen phosphorylase"/>
    <property type="match status" value="1"/>
</dbReference>
<keyword evidence="3" id="KW-1185">Reference proteome</keyword>
<dbReference type="Gene3D" id="3.40.50.2000">
    <property type="entry name" value="Glycogen Phosphorylase B"/>
    <property type="match status" value="2"/>
</dbReference>
<gene>
    <name evidence="2" type="ORF">HLB44_05920</name>
</gene>
<sequence>MNILYLCHRFPFPPKRGGKIRPFNMIRHLTASGHQVTVCSLTRSEAEAEEGKGIAPHCKAFEQGAVSEPIQFARMIVRLPVPTPSSMGYFYSTKLAARVKQLLAEQRWDLIFVHCSSVAQYVEHVTDIPKILDFGDMDSQKWLEYANYKPWPLSWGYTYEGLKMLRAEKRLARRFDLCTATTRAERETLDGYATGAKTDWFPNGVDAGFFCPADEPYEPETISFIGRMDYYPNQECMQRFCDEVWPLLKAERPQLKLLIVGADPSPEMRQLGERPGVTVTGSVPDVRPFVRRSAVMVAPLAIARGTQNKILEAMAMGVPVVTSTIAAGGVDALPGEHLLVADTPQQIAAAVLRLVGDAAERARFAAAGRARVLSHHDWNQSMQRLDAIIARCLQAAPAASARLNLAP</sequence>
<protein>
    <submittedName>
        <fullName evidence="2">TIGR03087 family PEP-CTERM/XrtA system glycosyltransferase</fullName>
    </submittedName>
</protein>
<dbReference type="Proteomes" id="UP000737171">
    <property type="component" value="Unassembled WGS sequence"/>
</dbReference>
<dbReference type="EMBL" id="JABRWJ010000002">
    <property type="protein sequence ID" value="NRF66513.1"/>
    <property type="molecule type" value="Genomic_DNA"/>
</dbReference>